<keyword evidence="2" id="KW-1185">Reference proteome</keyword>
<evidence type="ECO:0000313" key="1">
    <source>
        <dbReference type="EMBL" id="MBA8948504.1"/>
    </source>
</evidence>
<dbReference type="EMBL" id="JACJIA010000001">
    <property type="protein sequence ID" value="MBA8948504.1"/>
    <property type="molecule type" value="Genomic_DNA"/>
</dbReference>
<evidence type="ECO:0000313" key="2">
    <source>
        <dbReference type="Proteomes" id="UP000572680"/>
    </source>
</evidence>
<accession>A0A7W3LI59</accession>
<comment type="caution">
    <text evidence="1">The sequence shown here is derived from an EMBL/GenBank/DDBJ whole genome shotgun (WGS) entry which is preliminary data.</text>
</comment>
<reference evidence="1 2" key="1">
    <citation type="submission" date="2020-08" db="EMBL/GenBank/DDBJ databases">
        <title>Genomic Encyclopedia of Type Strains, Phase IV (KMG-IV): sequencing the most valuable type-strain genomes for metagenomic binning, comparative biology and taxonomic classification.</title>
        <authorList>
            <person name="Goeker M."/>
        </authorList>
    </citation>
    <scope>NUCLEOTIDE SEQUENCE [LARGE SCALE GENOMIC DNA]</scope>
    <source>
        <strain evidence="1 2">DSM 44197</strain>
    </source>
</reference>
<dbReference type="AlphaFoldDB" id="A0A7W3LI59"/>
<dbReference type="Proteomes" id="UP000572680">
    <property type="component" value="Unassembled WGS sequence"/>
</dbReference>
<organism evidence="1 2">
    <name type="scientific">Actinomadura namibiensis</name>
    <dbReference type="NCBI Taxonomy" id="182080"/>
    <lineage>
        <taxon>Bacteria</taxon>
        <taxon>Bacillati</taxon>
        <taxon>Actinomycetota</taxon>
        <taxon>Actinomycetes</taxon>
        <taxon>Streptosporangiales</taxon>
        <taxon>Thermomonosporaceae</taxon>
        <taxon>Actinomadura</taxon>
    </lineage>
</organism>
<name>A0A7W3LI59_ACTNM</name>
<dbReference type="RefSeq" id="WP_182841130.1">
    <property type="nucleotide sequence ID" value="NZ_BAAALP010000074.1"/>
</dbReference>
<gene>
    <name evidence="1" type="ORF">HNR61_000102</name>
</gene>
<protein>
    <submittedName>
        <fullName evidence="1">Uncharacterized protein</fullName>
    </submittedName>
</protein>
<proteinExistence type="predicted"/>
<sequence>MITASDDGRAALERLRADFPRWWIEVSTGLCPWEARRGGPVGGRDERGGVVFLQGETPGILRYLIGEAEALDRRVAERYGTHLCPREGAA</sequence>